<reference evidence="3 4" key="1">
    <citation type="submission" date="2022-05" db="EMBL/GenBank/DDBJ databases">
        <authorList>
            <consortium name="Genoscope - CEA"/>
            <person name="William W."/>
        </authorList>
    </citation>
    <scope>NUCLEOTIDE SEQUENCE [LARGE SCALE GENOMIC DNA]</scope>
</reference>
<dbReference type="SUPFAM" id="SSF48452">
    <property type="entry name" value="TPR-like"/>
    <property type="match status" value="3"/>
</dbReference>
<accession>A0ABN8S8P8</accession>
<dbReference type="PANTHER" id="PTHR10098:SF108">
    <property type="entry name" value="TETRATRICOPEPTIDE REPEAT PROTEIN 28"/>
    <property type="match status" value="1"/>
</dbReference>
<feature type="domain" description="CHAT" evidence="2">
    <location>
        <begin position="675"/>
        <end position="946"/>
    </location>
</feature>
<dbReference type="InterPro" id="IPR024983">
    <property type="entry name" value="CHAT_dom"/>
</dbReference>
<dbReference type="InterPro" id="IPR019734">
    <property type="entry name" value="TPR_rpt"/>
</dbReference>
<dbReference type="Proteomes" id="UP001159405">
    <property type="component" value="Unassembled WGS sequence"/>
</dbReference>
<feature type="repeat" description="TPR" evidence="1">
    <location>
        <begin position="227"/>
        <end position="260"/>
    </location>
</feature>
<feature type="repeat" description="TPR" evidence="1">
    <location>
        <begin position="387"/>
        <end position="420"/>
    </location>
</feature>
<dbReference type="InterPro" id="IPR011990">
    <property type="entry name" value="TPR-like_helical_dom_sf"/>
</dbReference>
<dbReference type="EMBL" id="CALNXK010000539">
    <property type="protein sequence ID" value="CAH3187375.1"/>
    <property type="molecule type" value="Genomic_DNA"/>
</dbReference>
<name>A0ABN8S8P8_9CNID</name>
<feature type="repeat" description="TPR" evidence="1">
    <location>
        <begin position="427"/>
        <end position="460"/>
    </location>
</feature>
<dbReference type="PANTHER" id="PTHR10098">
    <property type="entry name" value="RAPSYN-RELATED"/>
    <property type="match status" value="1"/>
</dbReference>
<evidence type="ECO:0000259" key="2">
    <source>
        <dbReference type="Pfam" id="PF12770"/>
    </source>
</evidence>
<dbReference type="Pfam" id="PF12770">
    <property type="entry name" value="CHAT"/>
    <property type="match status" value="1"/>
</dbReference>
<gene>
    <name evidence="3" type="ORF">PLOB_00037244</name>
</gene>
<dbReference type="SMART" id="SM00028">
    <property type="entry name" value="TPR"/>
    <property type="match status" value="12"/>
</dbReference>
<sequence>MTERNRIEYHKQQLNFAKKVGDRAGQGRAYCNLGNAYRSLGQFQQAIEYHKQDLSIAIEVGDRAGQGGAYGNLGIAYTCLGRFQQAIEYFKQCLNIVIEVGDRAGQGGAYGNLGIAYARLGQFQQAIEYHKQDLSIAIEVGDRAGQGRAYCNLGNAYQSLGQFQQAIEYQKQHLSIAIDVGDRAGQGVAYGNLGNAYDSLGQFQQAIEYHKQCLNIVIEVGDRAGQGRAYCNLGIAYDSLGQFQQAIEYHKQHLSIAIEVGDRAGQGLAYGNLGNAYQSLGQFQQAIEHRRQDLSIAIEVGDRAGQGRAYCNLGNAYDSLGQFQQAIEYHKQHLSIAIEVGDRAGQGLAYGNLGINYLSLEDFKQSWEHHKKSLSIAIEVGDRNGEGRAYGGLGSVCKSLGDFQGAIEHYKQSLSIAKEVGNRSGQGYTYANLGLAYLSLEQFQQAIEYYKQQLKIAKEVADMFLEGRAYQYLGMAHMLLGSLDEAVGNFKFSVKAFDTIRASFISEDALKISFHELYVSSYRYLCRVRRALQKTDEALYAAERGRAAALLDALKIKYGLTSLSPISNETEEDFACISRNISVLTMFIALDEETISLWVLGKKTNAIFRESVLNSGSAHEDPFDALLKASLKKIGAGRDVRCENRSLDVLSDKPTSSTLGDDKISIPSHEDIDWLQPLHDIVFGPIEDLLDGEELVVVPDGALCLAPWTALSETLRIRIIPSLTSLKVIRDSSSEYHSKTGALLVGDPCLRKVTNKRDIPIYDQLKFAKKEVEMIGKLLNSQPLTGEAATKEEVLRRIDSVALIHIAAHGGKETGEIALAPNPGWQSKTRIPTEEDYMLKMSDLQAIKLTARLVVLSCCHSGQGEVSSEGVVGMARAFLFAGARSVLASLWAIDDEATMVFMECFYQHLRVGESASTALQKAMKCLRDSDDFSAPKYWAPFVLIGDDVTIEFGKAVSTDFSFVLDYLGF</sequence>
<feature type="repeat" description="TPR" evidence="1">
    <location>
        <begin position="147"/>
        <end position="180"/>
    </location>
</feature>
<protein>
    <recommendedName>
        <fullName evidence="2">CHAT domain-containing protein</fullName>
    </recommendedName>
</protein>
<dbReference type="Pfam" id="PF13424">
    <property type="entry name" value="TPR_12"/>
    <property type="match status" value="4"/>
</dbReference>
<dbReference type="Pfam" id="PF00515">
    <property type="entry name" value="TPR_1"/>
    <property type="match status" value="1"/>
</dbReference>
<keyword evidence="4" id="KW-1185">Reference proteome</keyword>
<feature type="repeat" description="TPR" evidence="1">
    <location>
        <begin position="27"/>
        <end position="60"/>
    </location>
</feature>
<dbReference type="PROSITE" id="PS50005">
    <property type="entry name" value="TPR"/>
    <property type="match status" value="9"/>
</dbReference>
<organism evidence="3 4">
    <name type="scientific">Porites lobata</name>
    <dbReference type="NCBI Taxonomy" id="104759"/>
    <lineage>
        <taxon>Eukaryota</taxon>
        <taxon>Metazoa</taxon>
        <taxon>Cnidaria</taxon>
        <taxon>Anthozoa</taxon>
        <taxon>Hexacorallia</taxon>
        <taxon>Scleractinia</taxon>
        <taxon>Fungiina</taxon>
        <taxon>Poritidae</taxon>
        <taxon>Porites</taxon>
    </lineage>
</organism>
<proteinExistence type="predicted"/>
<keyword evidence="1" id="KW-0802">TPR repeat</keyword>
<feature type="repeat" description="TPR" evidence="1">
    <location>
        <begin position="307"/>
        <end position="340"/>
    </location>
</feature>
<feature type="repeat" description="TPR" evidence="1">
    <location>
        <begin position="67"/>
        <end position="100"/>
    </location>
</feature>
<feature type="repeat" description="TPR" evidence="1">
    <location>
        <begin position="187"/>
        <end position="220"/>
    </location>
</feature>
<dbReference type="Pfam" id="PF13176">
    <property type="entry name" value="TPR_7"/>
    <property type="match status" value="2"/>
</dbReference>
<evidence type="ECO:0000256" key="1">
    <source>
        <dbReference type="PROSITE-ProRule" id="PRU00339"/>
    </source>
</evidence>
<feature type="repeat" description="TPR" evidence="1">
    <location>
        <begin position="107"/>
        <end position="140"/>
    </location>
</feature>
<evidence type="ECO:0000313" key="3">
    <source>
        <dbReference type="EMBL" id="CAH3187375.1"/>
    </source>
</evidence>
<comment type="caution">
    <text evidence="3">The sequence shown here is derived from an EMBL/GenBank/DDBJ whole genome shotgun (WGS) entry which is preliminary data.</text>
</comment>
<evidence type="ECO:0000313" key="4">
    <source>
        <dbReference type="Proteomes" id="UP001159405"/>
    </source>
</evidence>
<dbReference type="Gene3D" id="1.25.40.10">
    <property type="entry name" value="Tetratricopeptide repeat domain"/>
    <property type="match status" value="3"/>
</dbReference>